<comment type="caution">
    <text evidence="3">The sequence shown here is derived from an EMBL/GenBank/DDBJ whole genome shotgun (WGS) entry which is preliminary data.</text>
</comment>
<reference evidence="3" key="1">
    <citation type="submission" date="2022-08" db="EMBL/GenBank/DDBJ databases">
        <title>Genomic Encyclopedia of Type Strains, Phase III (KMG-III): the genomes of soil and plant-associated and newly described type strains.</title>
        <authorList>
            <person name="Whitman W."/>
        </authorList>
    </citation>
    <scope>NUCLEOTIDE SEQUENCE</scope>
    <source>
        <strain evidence="3">HMT 1</strain>
    </source>
</reference>
<accession>A0AAE3HLR4</accession>
<evidence type="ECO:0000256" key="1">
    <source>
        <dbReference type="SAM" id="Phobius"/>
    </source>
</evidence>
<name>A0AAE3HLR4_9GAMM</name>
<dbReference type="RefSeq" id="WP_259057757.1">
    <property type="nucleotide sequence ID" value="NZ_JANUCT010000027.1"/>
</dbReference>
<evidence type="ECO:0000313" key="4">
    <source>
        <dbReference type="Proteomes" id="UP001204445"/>
    </source>
</evidence>
<proteinExistence type="predicted"/>
<dbReference type="Proteomes" id="UP001204445">
    <property type="component" value="Unassembled WGS sequence"/>
</dbReference>
<dbReference type="EMBL" id="JANUCT010000027">
    <property type="protein sequence ID" value="MCS3904579.1"/>
    <property type="molecule type" value="Genomic_DNA"/>
</dbReference>
<dbReference type="Pfam" id="PF03413">
    <property type="entry name" value="PepSY"/>
    <property type="match status" value="1"/>
</dbReference>
<keyword evidence="1" id="KW-0472">Membrane</keyword>
<feature type="transmembrane region" description="Helical" evidence="1">
    <location>
        <begin position="6"/>
        <end position="27"/>
    </location>
</feature>
<evidence type="ECO:0000313" key="3">
    <source>
        <dbReference type="EMBL" id="MCS3904579.1"/>
    </source>
</evidence>
<protein>
    <recommendedName>
        <fullName evidence="2">PepSY domain-containing protein</fullName>
    </recommendedName>
</protein>
<dbReference type="AlphaFoldDB" id="A0AAE3HLR4"/>
<keyword evidence="1" id="KW-1133">Transmembrane helix</keyword>
<evidence type="ECO:0000259" key="2">
    <source>
        <dbReference type="Pfam" id="PF03413"/>
    </source>
</evidence>
<gene>
    <name evidence="3" type="ORF">J2T55_002618</name>
</gene>
<keyword evidence="1" id="KW-0812">Transmembrane</keyword>
<keyword evidence="4" id="KW-1185">Reference proteome</keyword>
<dbReference type="InterPro" id="IPR025711">
    <property type="entry name" value="PepSY"/>
</dbReference>
<organism evidence="3 4">
    <name type="scientific">Methylohalomonas lacus</name>
    <dbReference type="NCBI Taxonomy" id="398773"/>
    <lineage>
        <taxon>Bacteria</taxon>
        <taxon>Pseudomonadati</taxon>
        <taxon>Pseudomonadota</taxon>
        <taxon>Gammaproteobacteria</taxon>
        <taxon>Methylohalomonadales</taxon>
        <taxon>Methylohalomonadaceae</taxon>
        <taxon>Methylohalomonas</taxon>
    </lineage>
</organism>
<dbReference type="PROSITE" id="PS51257">
    <property type="entry name" value="PROKAR_LIPOPROTEIN"/>
    <property type="match status" value="1"/>
</dbReference>
<dbReference type="Gene3D" id="3.10.450.40">
    <property type="match status" value="1"/>
</dbReference>
<feature type="domain" description="PepSY" evidence="2">
    <location>
        <begin position="63"/>
        <end position="119"/>
    </location>
</feature>
<sequence>MNNRSGLIIGSLITGFIVGCGVIILTADEVYENFRIPAGWTPTILLDEDNAMRELVRTGDIQSPETLIKRIENLFNGRVIDIDFDRGFLTDYYEFEFIDKSGREWELDIDADSGEIIERRREWD</sequence>